<dbReference type="Proteomes" id="UP000308092">
    <property type="component" value="Unassembled WGS sequence"/>
</dbReference>
<comment type="caution">
    <text evidence="1">The sequence shown here is derived from an EMBL/GenBank/DDBJ whole genome shotgun (WGS) entry which is preliminary data.</text>
</comment>
<dbReference type="VEuPathDB" id="FungiDB:EYZ11_004631"/>
<protein>
    <submittedName>
        <fullName evidence="1">Uncharacterized protein</fullName>
    </submittedName>
</protein>
<keyword evidence="2" id="KW-1185">Reference proteome</keyword>
<reference evidence="1 2" key="1">
    <citation type="submission" date="2019-03" db="EMBL/GenBank/DDBJ databases">
        <title>The genome sequence of a newly discovered highly antifungal drug resistant Aspergillus species, Aspergillus tanneri NIH 1004.</title>
        <authorList>
            <person name="Mounaud S."/>
            <person name="Singh I."/>
            <person name="Joardar V."/>
            <person name="Pakala S."/>
            <person name="Pakala S."/>
            <person name="Venepally P."/>
            <person name="Hoover J."/>
            <person name="Nierman W."/>
            <person name="Chung J."/>
            <person name="Losada L."/>
        </authorList>
    </citation>
    <scope>NUCLEOTIDE SEQUENCE [LARGE SCALE GENOMIC DNA]</scope>
    <source>
        <strain evidence="1 2">NIH1004</strain>
    </source>
</reference>
<evidence type="ECO:0000313" key="2">
    <source>
        <dbReference type="Proteomes" id="UP000308092"/>
    </source>
</evidence>
<dbReference type="EMBL" id="SOSA01000137">
    <property type="protein sequence ID" value="THC95900.1"/>
    <property type="molecule type" value="Genomic_DNA"/>
</dbReference>
<dbReference type="AlphaFoldDB" id="A0A4S3JKM6"/>
<organism evidence="1 2">
    <name type="scientific">Aspergillus tanneri</name>
    <dbReference type="NCBI Taxonomy" id="1220188"/>
    <lineage>
        <taxon>Eukaryota</taxon>
        <taxon>Fungi</taxon>
        <taxon>Dikarya</taxon>
        <taxon>Ascomycota</taxon>
        <taxon>Pezizomycotina</taxon>
        <taxon>Eurotiomycetes</taxon>
        <taxon>Eurotiomycetidae</taxon>
        <taxon>Eurotiales</taxon>
        <taxon>Aspergillaceae</taxon>
        <taxon>Aspergillus</taxon>
        <taxon>Aspergillus subgen. Circumdati</taxon>
    </lineage>
</organism>
<evidence type="ECO:0000313" key="1">
    <source>
        <dbReference type="EMBL" id="THC95900.1"/>
    </source>
</evidence>
<gene>
    <name evidence="1" type="ORF">EYZ11_004631</name>
</gene>
<sequence>MGASKEQVFPPSIVCLDYRTVARLLTIHLEEMYLGHTTFLIRQILFLVERPSTVGIPEFLMGQD</sequence>
<accession>A0A4S3JKM6</accession>
<name>A0A4S3JKM6_9EURO</name>
<proteinExistence type="predicted"/>